<sequence>MKARLNVLGNKMKVTAINFYSDKVTSAQIVDENGDLLTFHDENSGANLKDALTINLQEALEFPDKNREYVVALNDLLEQSEQYLLELQQQIIQEVLNHGDMPFGDCTFPNLVKEYKGHKEYIDGVASALEVVKGSA</sequence>
<dbReference type="HOGENOM" id="CLU_1872914_0_0_9"/>
<evidence type="ECO:0000313" key="1">
    <source>
        <dbReference type="EMBL" id="EON70325.1"/>
    </source>
</evidence>
<comment type="caution">
    <text evidence="1">The sequence shown here is derived from an EMBL/GenBank/DDBJ whole genome shotgun (WGS) entry which is preliminary data.</text>
</comment>
<dbReference type="AlphaFoldDB" id="R7Z817"/>
<dbReference type="RefSeq" id="WP_010861306.1">
    <property type="nucleotide sequence ID" value="NZ_KB933412.1"/>
</dbReference>
<name>R7Z817_LYSSH</name>
<protein>
    <submittedName>
        <fullName evidence="1">Uncharacterized protein</fullName>
    </submittedName>
</protein>
<organism evidence="1 2">
    <name type="scientific">Lysinibacillus sphaericus OT4b.31</name>
    <dbReference type="NCBI Taxonomy" id="1285586"/>
    <lineage>
        <taxon>Bacteria</taxon>
        <taxon>Bacillati</taxon>
        <taxon>Bacillota</taxon>
        <taxon>Bacilli</taxon>
        <taxon>Bacillales</taxon>
        <taxon>Bacillaceae</taxon>
        <taxon>Lysinibacillus</taxon>
    </lineage>
</organism>
<gene>
    <name evidence="1" type="ORF">H131_22047</name>
</gene>
<evidence type="ECO:0000313" key="2">
    <source>
        <dbReference type="Proteomes" id="UP000013911"/>
    </source>
</evidence>
<dbReference type="Proteomes" id="UP000013911">
    <property type="component" value="Unassembled WGS sequence"/>
</dbReference>
<dbReference type="PATRIC" id="fig|1285586.5.peg.4594"/>
<dbReference type="EMBL" id="AQPX01000037">
    <property type="protein sequence ID" value="EON70325.1"/>
    <property type="molecule type" value="Genomic_DNA"/>
</dbReference>
<reference evidence="1 2" key="1">
    <citation type="submission" date="2013-04" db="EMBL/GenBank/DDBJ databases">
        <title>Draft genome of the heavy metal tolerant bacterium Lysinibacillus sphaericus strain OT4b.31.</title>
        <authorList>
            <person name="Pena-Montenegro T.D."/>
            <person name="Dussan J."/>
        </authorList>
    </citation>
    <scope>NUCLEOTIDE SEQUENCE [LARGE SCALE GENOMIC DNA]</scope>
    <source>
        <strain evidence="1 2">OT4b.31</strain>
    </source>
</reference>
<proteinExistence type="predicted"/>
<dbReference type="OrthoDB" id="2737286at2"/>
<dbReference type="eggNOG" id="ENOG5030C6T">
    <property type="taxonomic scope" value="Bacteria"/>
</dbReference>
<accession>R7Z817</accession>